<dbReference type="Gene3D" id="1.25.40.20">
    <property type="entry name" value="Ankyrin repeat-containing domain"/>
    <property type="match status" value="1"/>
</dbReference>
<keyword evidence="6 9" id="KW-0472">Membrane</keyword>
<evidence type="ECO:0000256" key="8">
    <source>
        <dbReference type="SAM" id="MobiDB-lite"/>
    </source>
</evidence>
<dbReference type="Pfam" id="PF00023">
    <property type="entry name" value="Ank"/>
    <property type="match status" value="2"/>
</dbReference>
<feature type="transmembrane region" description="Helical" evidence="9">
    <location>
        <begin position="422"/>
        <end position="446"/>
    </location>
</feature>
<comment type="subcellular location">
    <subcellularLocation>
        <location evidence="1">Membrane</location>
        <topology evidence="1">Multi-pass membrane protein</topology>
    </subcellularLocation>
</comment>
<sequence length="470" mass="51982">MERRVYEAAVEGSVESLLKLLQEDALLLDRSMVSCYSETPLHVASMLGHENFVREILSRKPELAGELDSRRSSALHLAAAKGHLGIVLKLVSVNPKMCCACDRDGKNPLHVAAIKGHVNVLRELVQVRPKACRILMDRGETILHACVNYNQLECLKLLVETLNDHEFVNSKDDDGNTILHLAVIDKQVETIKFLTDSCTTLEVNAVNANGFTALDILARRKLDVNWTIGELLRCAGARSQKETREPSPAITQTPTGSIITSHSDDPSNQGRERPEKVRKKQEDEWSEKKRNALMVVASLIATMAFQAALNPPGGVWQDDSQANDTSPHDAGSSIMLTNVESVYYLFFGFNTTGFVASLSIILLLISGIPFFKRRFFMWILTVITWVAISAMALTYLFGVVGITNSGNSVAPQCGFLYVMDGWIGLIGILILAHIVRLMVKMIKFLLKLMKRSPRQPSSSDAHAAHPIHTV</sequence>
<feature type="repeat" description="ANK" evidence="7">
    <location>
        <begin position="104"/>
        <end position="126"/>
    </location>
</feature>
<keyword evidence="3" id="KW-0677">Repeat</keyword>
<evidence type="ECO:0000256" key="9">
    <source>
        <dbReference type="SAM" id="Phobius"/>
    </source>
</evidence>
<evidence type="ECO:0000259" key="10">
    <source>
        <dbReference type="Pfam" id="PF13962"/>
    </source>
</evidence>
<dbReference type="PROSITE" id="PS50297">
    <property type="entry name" value="ANK_REP_REGION"/>
    <property type="match status" value="1"/>
</dbReference>
<dbReference type="InterPro" id="IPR026961">
    <property type="entry name" value="PGG_dom"/>
</dbReference>
<feature type="transmembrane region" description="Helical" evidence="9">
    <location>
        <begin position="377"/>
        <end position="402"/>
    </location>
</feature>
<evidence type="ECO:0000256" key="5">
    <source>
        <dbReference type="ARBA" id="ARBA00023043"/>
    </source>
</evidence>
<feature type="region of interest" description="Disordered" evidence="8">
    <location>
        <begin position="237"/>
        <end position="285"/>
    </location>
</feature>
<dbReference type="PANTHER" id="PTHR24186">
    <property type="entry name" value="PROTEIN PHOSPHATASE 1 REGULATORY SUBUNIT"/>
    <property type="match status" value="1"/>
</dbReference>
<feature type="domain" description="PGG" evidence="10">
    <location>
        <begin position="284"/>
        <end position="399"/>
    </location>
</feature>
<evidence type="ECO:0000256" key="7">
    <source>
        <dbReference type="PROSITE-ProRule" id="PRU00023"/>
    </source>
</evidence>
<evidence type="ECO:0000256" key="3">
    <source>
        <dbReference type="ARBA" id="ARBA00022737"/>
    </source>
</evidence>
<dbReference type="GO" id="GO:0005886">
    <property type="term" value="C:plasma membrane"/>
    <property type="evidence" value="ECO:0007669"/>
    <property type="project" value="TreeGrafter"/>
</dbReference>
<dbReference type="EMBL" id="AB573149">
    <property type="protein sequence ID" value="BAK61847.1"/>
    <property type="molecule type" value="Genomic_DNA"/>
</dbReference>
<keyword evidence="4 9" id="KW-1133">Transmembrane helix</keyword>
<feature type="transmembrane region" description="Helical" evidence="9">
    <location>
        <begin position="292"/>
        <end position="309"/>
    </location>
</feature>
<evidence type="ECO:0000256" key="4">
    <source>
        <dbReference type="ARBA" id="ARBA00022989"/>
    </source>
</evidence>
<dbReference type="SMART" id="SM00248">
    <property type="entry name" value="ANK"/>
    <property type="match status" value="5"/>
</dbReference>
<dbReference type="PANTHER" id="PTHR24186:SF37">
    <property type="entry name" value="PGG DOMAIN-CONTAINING PROTEIN"/>
    <property type="match status" value="1"/>
</dbReference>
<evidence type="ECO:0000313" key="11">
    <source>
        <dbReference type="EMBL" id="BAK61847.1"/>
    </source>
</evidence>
<accession>F8WLA2</accession>
<reference evidence="11" key="1">
    <citation type="journal article" date="2011" name="Plant Sci.">
        <title>Characterization of genomic sequence showing strong association with polyembryony among diverse Citrus species and cultivars, and its synteny with Vitis and Populus.</title>
        <authorList>
            <person name="Nakano M."/>
            <person name="Shimada T."/>
            <person name="Endo T."/>
            <person name="Fujii H."/>
            <person name="Nesumi H."/>
            <person name="Kita M."/>
            <person name="Ebina M."/>
            <person name="Shimizu T."/>
            <person name="Omura M."/>
        </authorList>
    </citation>
    <scope>NUCLEOTIDE SEQUENCE</scope>
</reference>
<feature type="compositionally biased region" description="Polar residues" evidence="8">
    <location>
        <begin position="249"/>
        <end position="261"/>
    </location>
</feature>
<dbReference type="PROSITE" id="PS50088">
    <property type="entry name" value="ANK_REPEAT"/>
    <property type="match status" value="1"/>
</dbReference>
<feature type="compositionally biased region" description="Basic and acidic residues" evidence="8">
    <location>
        <begin position="262"/>
        <end position="285"/>
    </location>
</feature>
<proteinExistence type="predicted"/>
<dbReference type="AlphaFoldDB" id="F8WLA2"/>
<feature type="transmembrane region" description="Helical" evidence="9">
    <location>
        <begin position="342"/>
        <end position="365"/>
    </location>
</feature>
<evidence type="ECO:0000256" key="6">
    <source>
        <dbReference type="ARBA" id="ARBA00023136"/>
    </source>
</evidence>
<keyword evidence="2 9" id="KW-0812">Transmembrane</keyword>
<organism evidence="11">
    <name type="scientific">Citrus unshiu</name>
    <name type="common">Satsuma mandarin</name>
    <name type="synonym">Citrus nobilis var. unshiu</name>
    <dbReference type="NCBI Taxonomy" id="55188"/>
    <lineage>
        <taxon>Eukaryota</taxon>
        <taxon>Viridiplantae</taxon>
        <taxon>Streptophyta</taxon>
        <taxon>Embryophyta</taxon>
        <taxon>Tracheophyta</taxon>
        <taxon>Spermatophyta</taxon>
        <taxon>Magnoliopsida</taxon>
        <taxon>eudicotyledons</taxon>
        <taxon>Gunneridae</taxon>
        <taxon>Pentapetalae</taxon>
        <taxon>rosids</taxon>
        <taxon>malvids</taxon>
        <taxon>Sapindales</taxon>
        <taxon>Rutaceae</taxon>
        <taxon>Aurantioideae</taxon>
        <taxon>Citrus</taxon>
    </lineage>
</organism>
<dbReference type="Pfam" id="PF13962">
    <property type="entry name" value="PGG"/>
    <property type="match status" value="1"/>
</dbReference>
<dbReference type="InterPro" id="IPR002110">
    <property type="entry name" value="Ankyrin_rpt"/>
</dbReference>
<protein>
    <submittedName>
        <fullName evidence="11">Ankyrin repeat family protein</fullName>
    </submittedName>
</protein>
<keyword evidence="5 7" id="KW-0040">ANK repeat</keyword>
<evidence type="ECO:0000256" key="1">
    <source>
        <dbReference type="ARBA" id="ARBA00004141"/>
    </source>
</evidence>
<gene>
    <name evidence="11" type="primary">ORF35</name>
</gene>
<dbReference type="InterPro" id="IPR036770">
    <property type="entry name" value="Ankyrin_rpt-contain_sf"/>
</dbReference>
<evidence type="ECO:0000256" key="2">
    <source>
        <dbReference type="ARBA" id="ARBA00022692"/>
    </source>
</evidence>
<dbReference type="SUPFAM" id="SSF48403">
    <property type="entry name" value="Ankyrin repeat"/>
    <property type="match status" value="1"/>
</dbReference>
<dbReference type="Pfam" id="PF12796">
    <property type="entry name" value="Ank_2"/>
    <property type="match status" value="1"/>
</dbReference>
<name>F8WLA2_CITUN</name>